<dbReference type="Proteomes" id="UP000887540">
    <property type="component" value="Unplaced"/>
</dbReference>
<evidence type="ECO:0000256" key="1">
    <source>
        <dbReference type="SAM" id="Phobius"/>
    </source>
</evidence>
<reference evidence="3" key="1">
    <citation type="submission" date="2022-11" db="UniProtKB">
        <authorList>
            <consortium name="WormBaseParasite"/>
        </authorList>
    </citation>
    <scope>IDENTIFICATION</scope>
</reference>
<evidence type="ECO:0000313" key="2">
    <source>
        <dbReference type="Proteomes" id="UP000887540"/>
    </source>
</evidence>
<accession>A0A914C649</accession>
<name>A0A914C649_9BILA</name>
<sequence length="89" mass="10334">MAWYSRHWIVIPQYIVPLLFSGFSAYTFFAFKGVKKVDIKFIGRSLHDANICINAILLLFITYKGYASGFIFMILALFPLLRLSFKFRG</sequence>
<dbReference type="AlphaFoldDB" id="A0A914C649"/>
<keyword evidence="2" id="KW-1185">Reference proteome</keyword>
<proteinExistence type="predicted"/>
<dbReference type="WBParaSite" id="ACRNAN_Path_389.g1478.t1">
    <property type="protein sequence ID" value="ACRNAN_Path_389.g1478.t1"/>
    <property type="gene ID" value="ACRNAN_Path_389.g1478"/>
</dbReference>
<evidence type="ECO:0000313" key="3">
    <source>
        <dbReference type="WBParaSite" id="ACRNAN_Path_389.g1478.t1"/>
    </source>
</evidence>
<keyword evidence="1" id="KW-0472">Membrane</keyword>
<organism evidence="2 3">
    <name type="scientific">Acrobeloides nanus</name>
    <dbReference type="NCBI Taxonomy" id="290746"/>
    <lineage>
        <taxon>Eukaryota</taxon>
        <taxon>Metazoa</taxon>
        <taxon>Ecdysozoa</taxon>
        <taxon>Nematoda</taxon>
        <taxon>Chromadorea</taxon>
        <taxon>Rhabditida</taxon>
        <taxon>Tylenchina</taxon>
        <taxon>Cephalobomorpha</taxon>
        <taxon>Cephaloboidea</taxon>
        <taxon>Cephalobidae</taxon>
        <taxon>Acrobeloides</taxon>
    </lineage>
</organism>
<protein>
    <submittedName>
        <fullName evidence="3">Uncharacterized protein</fullName>
    </submittedName>
</protein>
<keyword evidence="1" id="KW-0812">Transmembrane</keyword>
<keyword evidence="1" id="KW-1133">Transmembrane helix</keyword>
<feature type="transmembrane region" description="Helical" evidence="1">
    <location>
        <begin position="6"/>
        <end position="29"/>
    </location>
</feature>